<evidence type="ECO:0000256" key="15">
    <source>
        <dbReference type="SAM" id="Phobius"/>
    </source>
</evidence>
<keyword evidence="3" id="KW-0813">Transport</keyword>
<dbReference type="InterPro" id="IPR015683">
    <property type="entry name" value="Ionotropic_Glu_rcpt"/>
</dbReference>
<evidence type="ECO:0000256" key="7">
    <source>
        <dbReference type="ARBA" id="ARBA00023065"/>
    </source>
</evidence>
<name>A0AAN9R747_CANGL</name>
<dbReference type="Gene3D" id="1.10.287.70">
    <property type="match status" value="1"/>
</dbReference>
<keyword evidence="8 15" id="KW-0472">Membrane</keyword>
<dbReference type="EMBL" id="JAYMYQ010000001">
    <property type="protein sequence ID" value="KAK7360334.1"/>
    <property type="molecule type" value="Genomic_DNA"/>
</dbReference>
<accession>A0AAN9R747</accession>
<dbReference type="InterPro" id="IPR019594">
    <property type="entry name" value="Glu/Gly-bd"/>
</dbReference>
<dbReference type="AlphaFoldDB" id="A0AAN9R747"/>
<dbReference type="PIRSF" id="PIRSF037090">
    <property type="entry name" value="Iontro_Glu-like_rcpt_pln"/>
    <property type="match status" value="1"/>
</dbReference>
<comment type="similarity">
    <text evidence="2">Belongs to the glutamate-gated ion channel (TC 1.A.10.1) family.</text>
</comment>
<dbReference type="PANTHER" id="PTHR18966">
    <property type="entry name" value="IONOTROPIC GLUTAMATE RECEPTOR"/>
    <property type="match status" value="1"/>
</dbReference>
<evidence type="ECO:0000256" key="9">
    <source>
        <dbReference type="ARBA" id="ARBA00023170"/>
    </source>
</evidence>
<evidence type="ECO:0000256" key="8">
    <source>
        <dbReference type="ARBA" id="ARBA00023136"/>
    </source>
</evidence>
<evidence type="ECO:0000256" key="13">
    <source>
        <dbReference type="PIRSR" id="PIRSR037090-50"/>
    </source>
</evidence>
<dbReference type="CDD" id="cd19990">
    <property type="entry name" value="PBP1_GABAb_receptor_plant"/>
    <property type="match status" value="1"/>
</dbReference>
<proteinExistence type="inferred from homology"/>
<dbReference type="GO" id="GO:0015276">
    <property type="term" value="F:ligand-gated monoatomic ion channel activity"/>
    <property type="evidence" value="ECO:0007669"/>
    <property type="project" value="InterPro"/>
</dbReference>
<dbReference type="InterPro" id="IPR001320">
    <property type="entry name" value="Iontro_rcpt_C"/>
</dbReference>
<dbReference type="Pfam" id="PF00060">
    <property type="entry name" value="Lig_chan"/>
    <property type="match status" value="1"/>
</dbReference>
<comment type="caution">
    <text evidence="17">The sequence shown here is derived from an EMBL/GenBank/DDBJ whole genome shotgun (WGS) entry which is preliminary data.</text>
</comment>
<reference evidence="17 18" key="1">
    <citation type="submission" date="2024-01" db="EMBL/GenBank/DDBJ databases">
        <title>The genomes of 5 underutilized Papilionoideae crops provide insights into root nodulation and disease resistanc.</title>
        <authorList>
            <person name="Jiang F."/>
        </authorList>
    </citation>
    <scope>NUCLEOTIDE SEQUENCE [LARGE SCALE GENOMIC DNA]</scope>
    <source>
        <strain evidence="17">LVBAO_FW01</strain>
        <tissue evidence="17">Leaves</tissue>
    </source>
</reference>
<keyword evidence="7" id="KW-0406">Ion transport</keyword>
<dbReference type="FunFam" id="3.40.190.10:FF:000175">
    <property type="entry name" value="Glutamate receptor"/>
    <property type="match status" value="1"/>
</dbReference>
<keyword evidence="6 15" id="KW-1133">Transmembrane helix</keyword>
<evidence type="ECO:0000259" key="16">
    <source>
        <dbReference type="SMART" id="SM00079"/>
    </source>
</evidence>
<feature type="transmembrane region" description="Helical" evidence="15">
    <location>
        <begin position="901"/>
        <end position="920"/>
    </location>
</feature>
<dbReference type="GO" id="GO:0007165">
    <property type="term" value="P:signal transduction"/>
    <property type="evidence" value="ECO:0007669"/>
    <property type="project" value="UniProtKB-ARBA"/>
</dbReference>
<keyword evidence="18" id="KW-1185">Reference proteome</keyword>
<sequence length="1002" mass="111152">MGHKHSLICVFPPKHLDLDCKTTNVPRLNQTSRLLHHFAAKYRCQLLYFEPNNSSLFFPILFATETMIIGVWLVVLIVLSNGLSSSGVVLDNSTIPGVVNIGLLYSFNTSVGKLVKIAVEAAVDDVNSDPSILGQTKLKVSLQEDSKYRGFLSIAEALQLMATQTVAIIGPQTSTTAHVISHIANELQVPLLSCSVTDPTLSSLQFPFFIRTAFSDTYQMTAIADLVNHFGWREVIAVYGDDDHGRNGISALGDKLAERRCKISFKAPMTPETTREEITDVLVQVALAESRVIVLHTSTSWGPKVLSVAKSLGMMENGYVWIATNFLSTGLDIDSPLSSDVTDDIQGVITLRMYIPDSKLKRWFVSRWKNLTSGKTNGSLGLSTYGIFAYDTVYVLAHALHAFFKQGNRITFSHDPNLSALHGDNMHLDAVKIFNEGNLLRKNIYEVNMTGVSGLFKYTSDGNVVNPAYEIINVIGTGIRRIGYWSNYSGLSIVPPEALYSKPPNRSSANQKLLPVFWPGETTQKPRGWVFPNSGRMLKIGVPRRVSYREFVSQVQGTDMFKGFCIDVFLSAVNLLPYAVPYKFISYGDGDSNPSNTELVRLITAGVFDAAVGDITITTERTKMVDFTQPFIESGLVVVASVKKTDSNAWAFLTPFTPMMWTVTAIFFLLVGAVVWILEHRLNDDFRGPPKKQMVTILWFSFSTMFFAHRENTVSTLGRFVLLIWLFVVLIINSSYTASLTSILTVQQLSSPVKGIESLVNSKEPIGYLQGSFTRNYLIEEIGIDESRLVPLKTPEESTKALEKGPRKGGVAAYVDERAYIELFLSSRCDFSVVGQEFTRNGWGFAFPRDSPLAVDLSTAILELAENGDLQRIHDKWLLSSACLSQGAKLEVDRLNLRSFWGLYLVCGLACVLALLIYLVQTMRQYYKHGPEELESSTSGRGSGSLRLRTFLSFVDEKEDTVKSRSKRKKIDRSTSEVGSSISSNKGYSQASSNRIDSVNEV</sequence>
<evidence type="ECO:0000256" key="6">
    <source>
        <dbReference type="ARBA" id="ARBA00022989"/>
    </source>
</evidence>
<evidence type="ECO:0000313" key="18">
    <source>
        <dbReference type="Proteomes" id="UP001367508"/>
    </source>
</evidence>
<dbReference type="InterPro" id="IPR001828">
    <property type="entry name" value="ANF_lig-bd_rcpt"/>
</dbReference>
<dbReference type="InterPro" id="IPR044440">
    <property type="entry name" value="GABAb_receptor_plant_PBP1"/>
</dbReference>
<keyword evidence="11" id="KW-1071">Ligand-gated ion channel</keyword>
<dbReference type="FunFam" id="3.40.50.2300:FF:000081">
    <property type="entry name" value="Glutamate receptor"/>
    <property type="match status" value="1"/>
</dbReference>
<dbReference type="InterPro" id="IPR017103">
    <property type="entry name" value="Iontropic_Glu_rcpt_pln"/>
</dbReference>
<dbReference type="Pfam" id="PF10613">
    <property type="entry name" value="Lig_chan-Glu_bd"/>
    <property type="match status" value="1"/>
</dbReference>
<dbReference type="CDD" id="cd13686">
    <property type="entry name" value="GluR_Plant"/>
    <property type="match status" value="1"/>
</dbReference>
<dbReference type="GO" id="GO:0016020">
    <property type="term" value="C:membrane"/>
    <property type="evidence" value="ECO:0007669"/>
    <property type="project" value="UniProtKB-SubCell"/>
</dbReference>
<evidence type="ECO:0000256" key="3">
    <source>
        <dbReference type="ARBA" id="ARBA00022448"/>
    </source>
</evidence>
<feature type="domain" description="Ionotropic glutamate receptor C-terminal" evidence="16">
    <location>
        <begin position="539"/>
        <end position="880"/>
    </location>
</feature>
<evidence type="ECO:0000256" key="5">
    <source>
        <dbReference type="ARBA" id="ARBA00022729"/>
    </source>
</evidence>
<gene>
    <name evidence="17" type="ORF">VNO77_02320</name>
</gene>
<feature type="transmembrane region" description="Helical" evidence="15">
    <location>
        <begin position="56"/>
        <end position="79"/>
    </location>
</feature>
<dbReference type="InterPro" id="IPR028082">
    <property type="entry name" value="Peripla_BP_I"/>
</dbReference>
<organism evidence="17 18">
    <name type="scientific">Canavalia gladiata</name>
    <name type="common">Sword bean</name>
    <name type="synonym">Dolichos gladiatus</name>
    <dbReference type="NCBI Taxonomy" id="3824"/>
    <lineage>
        <taxon>Eukaryota</taxon>
        <taxon>Viridiplantae</taxon>
        <taxon>Streptophyta</taxon>
        <taxon>Embryophyta</taxon>
        <taxon>Tracheophyta</taxon>
        <taxon>Spermatophyta</taxon>
        <taxon>Magnoliopsida</taxon>
        <taxon>eudicotyledons</taxon>
        <taxon>Gunneridae</taxon>
        <taxon>Pentapetalae</taxon>
        <taxon>rosids</taxon>
        <taxon>fabids</taxon>
        <taxon>Fabales</taxon>
        <taxon>Fabaceae</taxon>
        <taxon>Papilionoideae</taxon>
        <taxon>50 kb inversion clade</taxon>
        <taxon>NPAAA clade</taxon>
        <taxon>indigoferoid/millettioid clade</taxon>
        <taxon>Phaseoleae</taxon>
        <taxon>Canavalia</taxon>
    </lineage>
</organism>
<feature type="compositionally biased region" description="Polar residues" evidence="14">
    <location>
        <begin position="977"/>
        <end position="1002"/>
    </location>
</feature>
<keyword evidence="10" id="KW-0325">Glycoprotein</keyword>
<feature type="region of interest" description="Disordered" evidence="14">
    <location>
        <begin position="958"/>
        <end position="1002"/>
    </location>
</feature>
<evidence type="ECO:0000256" key="10">
    <source>
        <dbReference type="ARBA" id="ARBA00023180"/>
    </source>
</evidence>
<dbReference type="SMART" id="SM00079">
    <property type="entry name" value="PBPe"/>
    <property type="match status" value="1"/>
</dbReference>
<feature type="transmembrane region" description="Helical" evidence="15">
    <location>
        <begin position="720"/>
        <end position="744"/>
    </location>
</feature>
<keyword evidence="5" id="KW-0732">Signal</keyword>
<dbReference type="FunFam" id="3.40.190.10:FF:000054">
    <property type="entry name" value="Glutamate receptor"/>
    <property type="match status" value="1"/>
</dbReference>
<dbReference type="Gene3D" id="3.40.50.2300">
    <property type="match status" value="2"/>
</dbReference>
<comment type="subcellular location">
    <subcellularLocation>
        <location evidence="1">Membrane</location>
        <topology evidence="1">Multi-pass membrane protein</topology>
    </subcellularLocation>
</comment>
<evidence type="ECO:0000256" key="11">
    <source>
        <dbReference type="ARBA" id="ARBA00023286"/>
    </source>
</evidence>
<dbReference type="SUPFAM" id="SSF53822">
    <property type="entry name" value="Periplasmic binding protein-like I"/>
    <property type="match status" value="1"/>
</dbReference>
<dbReference type="Pfam" id="PF01094">
    <property type="entry name" value="ANF_receptor"/>
    <property type="match status" value="1"/>
</dbReference>
<keyword evidence="9" id="KW-0675">Receptor</keyword>
<feature type="transmembrane region" description="Helical" evidence="15">
    <location>
        <begin position="659"/>
        <end position="678"/>
    </location>
</feature>
<dbReference type="Proteomes" id="UP001367508">
    <property type="component" value="Unassembled WGS sequence"/>
</dbReference>
<dbReference type="FunFam" id="1.10.287.70:FF:000037">
    <property type="entry name" value="Glutamate receptor"/>
    <property type="match status" value="1"/>
</dbReference>
<keyword evidence="12" id="KW-0407">Ion channel</keyword>
<evidence type="ECO:0000256" key="4">
    <source>
        <dbReference type="ARBA" id="ARBA00022692"/>
    </source>
</evidence>
<evidence type="ECO:0000256" key="1">
    <source>
        <dbReference type="ARBA" id="ARBA00004141"/>
    </source>
</evidence>
<evidence type="ECO:0000256" key="14">
    <source>
        <dbReference type="SAM" id="MobiDB-lite"/>
    </source>
</evidence>
<keyword evidence="13" id="KW-1015">Disulfide bond</keyword>
<feature type="disulfide bond" evidence="13">
    <location>
        <begin position="829"/>
        <end position="883"/>
    </location>
</feature>
<dbReference type="SUPFAM" id="SSF53850">
    <property type="entry name" value="Periplasmic binding protein-like II"/>
    <property type="match status" value="1"/>
</dbReference>
<evidence type="ECO:0000313" key="17">
    <source>
        <dbReference type="EMBL" id="KAK7360334.1"/>
    </source>
</evidence>
<dbReference type="GO" id="GO:1901701">
    <property type="term" value="P:cellular response to oxygen-containing compound"/>
    <property type="evidence" value="ECO:0007669"/>
    <property type="project" value="UniProtKB-ARBA"/>
</dbReference>
<evidence type="ECO:0000256" key="2">
    <source>
        <dbReference type="ARBA" id="ARBA00008685"/>
    </source>
</evidence>
<dbReference type="Gene3D" id="3.40.190.10">
    <property type="entry name" value="Periplasmic binding protein-like II"/>
    <property type="match status" value="2"/>
</dbReference>
<evidence type="ECO:0000256" key="12">
    <source>
        <dbReference type="ARBA" id="ARBA00023303"/>
    </source>
</evidence>
<keyword evidence="4 15" id="KW-0812">Transmembrane</keyword>
<dbReference type="GO" id="GO:0009611">
    <property type="term" value="P:response to wounding"/>
    <property type="evidence" value="ECO:0007669"/>
    <property type="project" value="UniProtKB-ARBA"/>
</dbReference>
<protein>
    <recommendedName>
        <fullName evidence="16">Ionotropic glutamate receptor C-terminal domain-containing protein</fullName>
    </recommendedName>
</protein>